<dbReference type="InterPro" id="IPR050181">
    <property type="entry name" value="Cold_shock_domain"/>
</dbReference>
<dbReference type="SMART" id="SM00357">
    <property type="entry name" value="CSP"/>
    <property type="match status" value="2"/>
</dbReference>
<evidence type="ECO:0000259" key="2">
    <source>
        <dbReference type="PROSITE" id="PS51857"/>
    </source>
</evidence>
<feature type="domain" description="CSD" evidence="2">
    <location>
        <begin position="162"/>
        <end position="227"/>
    </location>
</feature>
<reference evidence="3 4" key="1">
    <citation type="journal article" date="2019" name="Int. J. Syst. Evol. Microbiol.">
        <title>The Global Catalogue of Microorganisms (GCM) 10K type strain sequencing project: providing services to taxonomists for standard genome sequencing and annotation.</title>
        <authorList>
            <consortium name="The Broad Institute Genomics Platform"/>
            <consortium name="The Broad Institute Genome Sequencing Center for Infectious Disease"/>
            <person name="Wu L."/>
            <person name="Ma J."/>
        </authorList>
    </citation>
    <scope>NUCLEOTIDE SEQUENCE [LARGE SCALE GENOMIC DNA]</scope>
    <source>
        <strain evidence="3 4">JCM 9933</strain>
    </source>
</reference>
<dbReference type="InterPro" id="IPR002059">
    <property type="entry name" value="CSP_DNA-bd"/>
</dbReference>
<feature type="region of interest" description="Disordered" evidence="1">
    <location>
        <begin position="1"/>
        <end position="58"/>
    </location>
</feature>
<feature type="compositionally biased region" description="Low complexity" evidence="1">
    <location>
        <begin position="45"/>
        <end position="54"/>
    </location>
</feature>
<dbReference type="Gene3D" id="2.40.50.140">
    <property type="entry name" value="Nucleic acid-binding proteins"/>
    <property type="match status" value="2"/>
</dbReference>
<dbReference type="PANTHER" id="PTHR11544">
    <property type="entry name" value="COLD SHOCK DOMAIN CONTAINING PROTEINS"/>
    <property type="match status" value="1"/>
</dbReference>
<feature type="region of interest" description="Disordered" evidence="1">
    <location>
        <begin position="128"/>
        <end position="164"/>
    </location>
</feature>
<dbReference type="Proteomes" id="UP001501588">
    <property type="component" value="Unassembled WGS sequence"/>
</dbReference>
<dbReference type="PRINTS" id="PR00050">
    <property type="entry name" value="COLDSHOCK"/>
</dbReference>
<dbReference type="EMBL" id="BAAAFZ010000062">
    <property type="protein sequence ID" value="GAA0597044.1"/>
    <property type="molecule type" value="Genomic_DNA"/>
</dbReference>
<feature type="compositionally biased region" description="Gly residues" evidence="1">
    <location>
        <begin position="139"/>
        <end position="150"/>
    </location>
</feature>
<evidence type="ECO:0000313" key="3">
    <source>
        <dbReference type="EMBL" id="GAA0597044.1"/>
    </source>
</evidence>
<gene>
    <name evidence="3" type="ORF">GCM10009416_39170</name>
</gene>
<organism evidence="3 4">
    <name type="scientific">Craurococcus roseus</name>
    <dbReference type="NCBI Taxonomy" id="77585"/>
    <lineage>
        <taxon>Bacteria</taxon>
        <taxon>Pseudomonadati</taxon>
        <taxon>Pseudomonadota</taxon>
        <taxon>Alphaproteobacteria</taxon>
        <taxon>Acetobacterales</taxon>
        <taxon>Acetobacteraceae</taxon>
        <taxon>Craurococcus</taxon>
    </lineage>
</organism>
<evidence type="ECO:0000256" key="1">
    <source>
        <dbReference type="SAM" id="MobiDB-lite"/>
    </source>
</evidence>
<feature type="compositionally biased region" description="Basic and acidic residues" evidence="1">
    <location>
        <begin position="1"/>
        <end position="17"/>
    </location>
</feature>
<keyword evidence="4" id="KW-1185">Reference proteome</keyword>
<evidence type="ECO:0000313" key="4">
    <source>
        <dbReference type="Proteomes" id="UP001501588"/>
    </source>
</evidence>
<comment type="caution">
    <text evidence="3">The sequence shown here is derived from an EMBL/GenBank/DDBJ whole genome shotgun (WGS) entry which is preliminary data.</text>
</comment>
<dbReference type="PROSITE" id="PS51857">
    <property type="entry name" value="CSD_2"/>
    <property type="match status" value="2"/>
</dbReference>
<dbReference type="Pfam" id="PF00313">
    <property type="entry name" value="CSD"/>
    <property type="match status" value="2"/>
</dbReference>
<accession>A0ABN1FSS3</accession>
<proteinExistence type="predicted"/>
<dbReference type="InterPro" id="IPR012340">
    <property type="entry name" value="NA-bd_OB-fold"/>
</dbReference>
<dbReference type="InterPro" id="IPR011129">
    <property type="entry name" value="CSD"/>
</dbReference>
<dbReference type="CDD" id="cd04458">
    <property type="entry name" value="CSP_CDS"/>
    <property type="match status" value="2"/>
</dbReference>
<sequence>MEETDEFRTMADKDSWRSRRPRKRGFDDDFPPPDGGGWSPPPSFAPSRPSPMSSFGGPETGAVVKWFNAEKGFGFVEVDGGSGDAFLHVSVLQRAGADAVAPGAILRVRVGPGQKGQQVTEVLEIKEGTAPPPAAPRSGFGGGYGGGGGSRFTPPPPGSGEEMRGIVKWYNPQKGFGFVTPESGGKDVFIHATALERSGMPPLAEGQTVTMTVVQGRKGPEAATVRGD</sequence>
<feature type="domain" description="CSD" evidence="2">
    <location>
        <begin position="59"/>
        <end position="124"/>
    </location>
</feature>
<name>A0ABN1FSS3_9PROT</name>
<dbReference type="SUPFAM" id="SSF50249">
    <property type="entry name" value="Nucleic acid-binding proteins"/>
    <property type="match status" value="2"/>
</dbReference>
<protein>
    <recommendedName>
        <fullName evidence="2">CSD domain-containing protein</fullName>
    </recommendedName>
</protein>